<dbReference type="PANTHER" id="PTHR46130:SF3">
    <property type="entry name" value="CHROMOSOME UNDETERMINED SCAFFOLD_33, WHOLE GENOME SHOTGUN SEQUENCE"/>
    <property type="match status" value="1"/>
</dbReference>
<sequence>MVSSLRGVPAYCIWLGTGRALAVEWDEGAEGWGVWKCRFLGNFEEEKLDIGGDDTDVQNLTMCAADVCFHGKRKSTQISNNEGETGVPIFTLPGGTNNPTFIPQGVLMKPGKYLEHSVNFEYSSGYSFELWVYFYDIEINRIYLGNITNTSGGTGRKYIGIAQGYWDSAFRMASCLEGNCIDSQGEIKIGWNKFAFYKNSSGFSSYQYNSIDETLSPGQEFSDLGLTSSKNALGCFQRCDSSQFIVSSLRFRDDTNLGILGNSFSYMNPLATCGDGIVQREHLEECDDSHSTLPGCNEACLLESGYSCGKDPYQCFPAQCGDGYYATGEQCDDQNSSSGDGCSNTCQLEAGFACTGIENTTCTPICGDGIKISALKECEDGNTDDNDGCSSDCKPETDYVCGGWTSISNPDTCNTVCGNGVQNPRFVSPLKCDDGNTANGDGCDENCNVEGGYTCTSNGASVCTPLCGSGVVINPKECDDSNTNSNDGCSSECKVEEGYYCKNSKKDPSFCNKCKFNQEFEDSSIISRCGDQSNLESTSMSEGVSTSAQIATGISMGAVIGVSILNMSSLTGIWSLVNQFQLFLLLILTRTPLPGEINYIIAGNDLMSFDMSFLPVAKLPYICVCRLGHAGARCRVPSPHWDCIQD</sequence>
<protein>
    <submittedName>
        <fullName evidence="4">Uncharacterized protein</fullName>
    </submittedName>
</protein>
<evidence type="ECO:0000313" key="4">
    <source>
        <dbReference type="EMBL" id="CAI2375828.1"/>
    </source>
</evidence>
<dbReference type="EMBL" id="CAMPGE010017334">
    <property type="protein sequence ID" value="CAI2375828.1"/>
    <property type="molecule type" value="Genomic_DNA"/>
</dbReference>
<dbReference type="PANTHER" id="PTHR46130">
    <property type="entry name" value="LAMGL DOMAIN-CONTAINING PROTEIN"/>
    <property type="match status" value="1"/>
</dbReference>
<dbReference type="InterPro" id="IPR043543">
    <property type="entry name" value="PAPPA/PAPPA2"/>
</dbReference>
<keyword evidence="5" id="KW-1185">Reference proteome</keyword>
<accession>A0AAD1XNC1</accession>
<evidence type="ECO:0000256" key="3">
    <source>
        <dbReference type="ARBA" id="ARBA00023157"/>
    </source>
</evidence>
<dbReference type="InterPro" id="IPR011936">
    <property type="entry name" value="Myxo_disulph_rpt"/>
</dbReference>
<comment type="caution">
    <text evidence="4">The sequence shown here is derived from an EMBL/GenBank/DDBJ whole genome shotgun (WGS) entry which is preliminary data.</text>
</comment>
<dbReference type="Proteomes" id="UP001295684">
    <property type="component" value="Unassembled WGS sequence"/>
</dbReference>
<evidence type="ECO:0000256" key="1">
    <source>
        <dbReference type="ARBA" id="ARBA00022729"/>
    </source>
</evidence>
<keyword evidence="2" id="KW-0677">Repeat</keyword>
<keyword evidence="3" id="KW-1015">Disulfide bond</keyword>
<name>A0AAD1XNC1_EUPCR</name>
<dbReference type="GO" id="GO:0006508">
    <property type="term" value="P:proteolysis"/>
    <property type="evidence" value="ECO:0007669"/>
    <property type="project" value="TreeGrafter"/>
</dbReference>
<reference evidence="4" key="1">
    <citation type="submission" date="2023-07" db="EMBL/GenBank/DDBJ databases">
        <authorList>
            <consortium name="AG Swart"/>
            <person name="Singh M."/>
            <person name="Singh A."/>
            <person name="Seah K."/>
            <person name="Emmerich C."/>
        </authorList>
    </citation>
    <scope>NUCLEOTIDE SEQUENCE</scope>
    <source>
        <strain evidence="4">DP1</strain>
    </source>
</reference>
<dbReference type="AlphaFoldDB" id="A0AAD1XNC1"/>
<keyword evidence="1" id="KW-0732">Signal</keyword>
<evidence type="ECO:0000256" key="2">
    <source>
        <dbReference type="ARBA" id="ARBA00022737"/>
    </source>
</evidence>
<dbReference type="GO" id="GO:0007166">
    <property type="term" value="P:cell surface receptor signaling pathway"/>
    <property type="evidence" value="ECO:0007669"/>
    <property type="project" value="TreeGrafter"/>
</dbReference>
<dbReference type="Pfam" id="PF13948">
    <property type="entry name" value="DUF4215"/>
    <property type="match status" value="3"/>
</dbReference>
<proteinExistence type="predicted"/>
<dbReference type="GO" id="GO:0004222">
    <property type="term" value="F:metalloendopeptidase activity"/>
    <property type="evidence" value="ECO:0007669"/>
    <property type="project" value="TreeGrafter"/>
</dbReference>
<evidence type="ECO:0000313" key="5">
    <source>
        <dbReference type="Proteomes" id="UP001295684"/>
    </source>
</evidence>
<dbReference type="NCBIfam" id="TIGR02232">
    <property type="entry name" value="myxo_disulf_rpt"/>
    <property type="match status" value="5"/>
</dbReference>
<dbReference type="GO" id="GO:0005615">
    <property type="term" value="C:extracellular space"/>
    <property type="evidence" value="ECO:0007669"/>
    <property type="project" value="TreeGrafter"/>
</dbReference>
<gene>
    <name evidence="4" type="ORF">ECRASSUSDP1_LOCUS17193</name>
</gene>
<organism evidence="4 5">
    <name type="scientific">Euplotes crassus</name>
    <dbReference type="NCBI Taxonomy" id="5936"/>
    <lineage>
        <taxon>Eukaryota</taxon>
        <taxon>Sar</taxon>
        <taxon>Alveolata</taxon>
        <taxon>Ciliophora</taxon>
        <taxon>Intramacronucleata</taxon>
        <taxon>Spirotrichea</taxon>
        <taxon>Hypotrichia</taxon>
        <taxon>Euplotida</taxon>
        <taxon>Euplotidae</taxon>
        <taxon>Moneuplotes</taxon>
    </lineage>
</organism>